<proteinExistence type="predicted"/>
<comment type="caution">
    <text evidence="7">The sequence shown here is derived from an EMBL/GenBank/DDBJ whole genome shotgun (WGS) entry which is preliminary data.</text>
</comment>
<dbReference type="PANTHER" id="PTHR23502">
    <property type="entry name" value="MAJOR FACILITATOR SUPERFAMILY"/>
    <property type="match status" value="1"/>
</dbReference>
<dbReference type="SUPFAM" id="SSF103473">
    <property type="entry name" value="MFS general substrate transporter"/>
    <property type="match status" value="1"/>
</dbReference>
<feature type="transmembrane region" description="Helical" evidence="5">
    <location>
        <begin position="258"/>
        <end position="281"/>
    </location>
</feature>
<gene>
    <name evidence="7" type="ORF">BGZ70_003981</name>
</gene>
<dbReference type="PANTHER" id="PTHR23502:SF5">
    <property type="entry name" value="QUINIDINE RESISTANCE PROTEIN 3"/>
    <property type="match status" value="1"/>
</dbReference>
<sequence>MGIAPLVTSTLSDSFKIRRMLYLAFGMVFTIASIGGGFSKSALPLILARIFQAVGSGGATILGAGTVTDIFLPAEQGTAMGLFFLGQFLGPVLGPPVGGLLAHAFGWESTFFFMAIVSAVVLLELFFFLPETYRVEQEHPLDTLEKEGGGADASSLKTLANHSFTNPFKAVLLLRHPVILLSSIEIGMVFGLMFSIETIVPELFVKYYSLNEYETGLTYLGAGVGSVIGALIGGKLSDISLMRGKQRNGGEALLEDRLSPSMWFAGLIIVPFGALLFAWGAEKHMSIVAPIAGFTIYNFGMAQVMSAGSAYVVNAIPGQGSSATAAANFLRMVFACIFSLTAQIIVDAVGYGAYGVIMAVINVICTALFYLVKVKGAKMRAAAVRIEQAKNK</sequence>
<feature type="transmembrane region" description="Helical" evidence="5">
    <location>
        <begin position="351"/>
        <end position="372"/>
    </location>
</feature>
<evidence type="ECO:0000259" key="6">
    <source>
        <dbReference type="PROSITE" id="PS50850"/>
    </source>
</evidence>
<keyword evidence="2 5" id="KW-0812">Transmembrane</keyword>
<keyword evidence="8" id="KW-1185">Reference proteome</keyword>
<feature type="transmembrane region" description="Helical" evidence="5">
    <location>
        <begin position="325"/>
        <end position="345"/>
    </location>
</feature>
<organism evidence="7 8">
    <name type="scientific">Mortierella alpina</name>
    <name type="common">Oleaginous fungus</name>
    <name type="synonym">Mortierella renispora</name>
    <dbReference type="NCBI Taxonomy" id="64518"/>
    <lineage>
        <taxon>Eukaryota</taxon>
        <taxon>Fungi</taxon>
        <taxon>Fungi incertae sedis</taxon>
        <taxon>Mucoromycota</taxon>
        <taxon>Mortierellomycotina</taxon>
        <taxon>Mortierellomycetes</taxon>
        <taxon>Mortierellales</taxon>
        <taxon>Mortierellaceae</taxon>
        <taxon>Mortierella</taxon>
    </lineage>
</organism>
<dbReference type="Pfam" id="PF07690">
    <property type="entry name" value="MFS_1"/>
    <property type="match status" value="1"/>
</dbReference>
<dbReference type="AlphaFoldDB" id="A0A9P6IRY7"/>
<feature type="transmembrane region" description="Helical" evidence="5">
    <location>
        <begin position="20"/>
        <end position="38"/>
    </location>
</feature>
<feature type="transmembrane region" description="Helical" evidence="5">
    <location>
        <begin position="178"/>
        <end position="196"/>
    </location>
</feature>
<dbReference type="PROSITE" id="PS50850">
    <property type="entry name" value="MFS"/>
    <property type="match status" value="1"/>
</dbReference>
<feature type="transmembrane region" description="Helical" evidence="5">
    <location>
        <begin position="111"/>
        <end position="129"/>
    </location>
</feature>
<protein>
    <recommendedName>
        <fullName evidence="6">Major facilitator superfamily (MFS) profile domain-containing protein</fullName>
    </recommendedName>
</protein>
<evidence type="ECO:0000256" key="1">
    <source>
        <dbReference type="ARBA" id="ARBA00004141"/>
    </source>
</evidence>
<dbReference type="GO" id="GO:0022857">
    <property type="term" value="F:transmembrane transporter activity"/>
    <property type="evidence" value="ECO:0007669"/>
    <property type="project" value="InterPro"/>
</dbReference>
<feature type="transmembrane region" description="Helical" evidence="5">
    <location>
        <begin position="84"/>
        <end position="105"/>
    </location>
</feature>
<evidence type="ECO:0000313" key="8">
    <source>
        <dbReference type="Proteomes" id="UP000738359"/>
    </source>
</evidence>
<feature type="transmembrane region" description="Helical" evidence="5">
    <location>
        <begin position="50"/>
        <end position="72"/>
    </location>
</feature>
<evidence type="ECO:0000256" key="5">
    <source>
        <dbReference type="SAM" id="Phobius"/>
    </source>
</evidence>
<reference evidence="7" key="1">
    <citation type="journal article" date="2020" name="Fungal Divers.">
        <title>Resolving the Mortierellaceae phylogeny through synthesis of multi-gene phylogenetics and phylogenomics.</title>
        <authorList>
            <person name="Vandepol N."/>
            <person name="Liber J."/>
            <person name="Desiro A."/>
            <person name="Na H."/>
            <person name="Kennedy M."/>
            <person name="Barry K."/>
            <person name="Grigoriev I.V."/>
            <person name="Miller A.N."/>
            <person name="O'Donnell K."/>
            <person name="Stajich J.E."/>
            <person name="Bonito G."/>
        </authorList>
    </citation>
    <scope>NUCLEOTIDE SEQUENCE</scope>
    <source>
        <strain evidence="7">CK1249</strain>
    </source>
</reference>
<evidence type="ECO:0000313" key="7">
    <source>
        <dbReference type="EMBL" id="KAF9945200.1"/>
    </source>
</evidence>
<dbReference type="InterPro" id="IPR011701">
    <property type="entry name" value="MFS"/>
</dbReference>
<dbReference type="Proteomes" id="UP000738359">
    <property type="component" value="Unassembled WGS sequence"/>
</dbReference>
<name>A0A9P6IRY7_MORAP</name>
<evidence type="ECO:0000256" key="2">
    <source>
        <dbReference type="ARBA" id="ARBA00022692"/>
    </source>
</evidence>
<dbReference type="InterPro" id="IPR020846">
    <property type="entry name" value="MFS_dom"/>
</dbReference>
<feature type="transmembrane region" description="Helical" evidence="5">
    <location>
        <begin position="287"/>
        <end position="313"/>
    </location>
</feature>
<dbReference type="Gene3D" id="1.20.1250.20">
    <property type="entry name" value="MFS general substrate transporter like domains"/>
    <property type="match status" value="1"/>
</dbReference>
<comment type="subcellular location">
    <subcellularLocation>
        <location evidence="1">Membrane</location>
        <topology evidence="1">Multi-pass membrane protein</topology>
    </subcellularLocation>
</comment>
<accession>A0A9P6IRY7</accession>
<feature type="domain" description="Major facilitator superfamily (MFS) profile" evidence="6">
    <location>
        <begin position="1"/>
        <end position="377"/>
    </location>
</feature>
<dbReference type="OrthoDB" id="3936150at2759"/>
<dbReference type="EMBL" id="JAAAHY010002159">
    <property type="protein sequence ID" value="KAF9945200.1"/>
    <property type="molecule type" value="Genomic_DNA"/>
</dbReference>
<dbReference type="GO" id="GO:0005886">
    <property type="term" value="C:plasma membrane"/>
    <property type="evidence" value="ECO:0007669"/>
    <property type="project" value="TreeGrafter"/>
</dbReference>
<evidence type="ECO:0000256" key="3">
    <source>
        <dbReference type="ARBA" id="ARBA00022989"/>
    </source>
</evidence>
<dbReference type="InterPro" id="IPR036259">
    <property type="entry name" value="MFS_trans_sf"/>
</dbReference>
<evidence type="ECO:0000256" key="4">
    <source>
        <dbReference type="ARBA" id="ARBA00023136"/>
    </source>
</evidence>
<keyword evidence="4 5" id="KW-0472">Membrane</keyword>
<feature type="transmembrane region" description="Helical" evidence="5">
    <location>
        <begin position="216"/>
        <end position="237"/>
    </location>
</feature>
<keyword evidence="3 5" id="KW-1133">Transmembrane helix</keyword>